<sequence length="653" mass="71821">MGNSTSNGNLEAWDIVVIVIHFVLVFSLGIWAAWGGGKDSTTGYFLAGREMSWWLVGLSLYVTNIGSSTFIGVAGTASVSGYAVISYEYYALMALLLLGFIFTPVYFAAEIATVPEYLHLRFGGYRLQTFISIVNLTVAIVILLSGEMYAGSIVIQQALGWNIYTSVISLLVLTAIYTVAGGLKAVIFTDALQAVVVLIGAFILMGLAIAEIGGIGNLRLLYMTAIPNTTQKYANTSCGIPTEETWHIFRDAKTADLPWPGVVFGVFILGVYFWCTNQVIVQRTLAAKNVNHSKAACIMTGYLKILPMFLMIWPGMISRTLFADEVACVDPEICERVCDNSAGCSDIAYPKLVVELMPTGLKGLMLAAMLAAMISSLTSIFNASSSMFVLDIWYKIRPTSTELELVIVGKVCTLVLVVVGVLWIPVIQAYGSGELFVYVQSILSYLSPSVLACFTAAIFWGRVNEFGAFWGMLGGFLVGLTRSILDFVYGVPSCGQEDSRPNIVKNFHYLHFAAFLYVFSTILICVFSFFKPAIPANKLIRLTWWTRNSKLPRAIMSDDQDEKDKKNELLREEKVKEHSLKTQSRTGFKWKAWNILCGISGSPMDIDEKDMKEVEEETVKKASAVDDPKWQKIAAVNGIVLAGVCAFLFGYYA</sequence>
<dbReference type="PANTHER" id="PTHR11819">
    <property type="entry name" value="SOLUTE CARRIER FAMILY 5"/>
    <property type="match status" value="1"/>
</dbReference>
<feature type="transmembrane region" description="Helical" evidence="7">
    <location>
        <begin position="161"/>
        <end position="180"/>
    </location>
</feature>
<dbReference type="GO" id="GO:0005412">
    <property type="term" value="F:D-glucose:sodium symporter activity"/>
    <property type="evidence" value="ECO:0000318"/>
    <property type="project" value="GO_Central"/>
</dbReference>
<dbReference type="PROSITE" id="PS50283">
    <property type="entry name" value="NA_SOLUT_SYMP_3"/>
    <property type="match status" value="1"/>
</dbReference>
<dbReference type="PROSITE" id="PS00457">
    <property type="entry name" value="NA_SOLUT_SYMP_2"/>
    <property type="match status" value="1"/>
</dbReference>
<feature type="transmembrane region" description="Helical" evidence="7">
    <location>
        <begin position="12"/>
        <end position="34"/>
    </location>
</feature>
<feature type="transmembrane region" description="Helical" evidence="7">
    <location>
        <begin position="633"/>
        <end position="652"/>
    </location>
</feature>
<dbReference type="InterPro" id="IPR018212">
    <property type="entry name" value="Na/solute_symporter_CS"/>
</dbReference>
<feature type="transmembrane region" description="Helical" evidence="7">
    <location>
        <begin position="130"/>
        <end position="155"/>
    </location>
</feature>
<evidence type="ECO:0000313" key="8">
    <source>
        <dbReference type="EnsemblMetazoa" id="XP_030836316"/>
    </source>
</evidence>
<proteinExistence type="inferred from homology"/>
<dbReference type="Proteomes" id="UP000007110">
    <property type="component" value="Unassembled WGS sequence"/>
</dbReference>
<dbReference type="RefSeq" id="XP_030836316.1">
    <property type="nucleotide sequence ID" value="XM_030980456.1"/>
</dbReference>
<reference evidence="9" key="1">
    <citation type="submission" date="2015-02" db="EMBL/GenBank/DDBJ databases">
        <title>Genome sequencing for Strongylocentrotus purpuratus.</title>
        <authorList>
            <person name="Murali S."/>
            <person name="Liu Y."/>
            <person name="Vee V."/>
            <person name="English A."/>
            <person name="Wang M."/>
            <person name="Skinner E."/>
            <person name="Han Y."/>
            <person name="Muzny D.M."/>
            <person name="Worley K.C."/>
            <person name="Gibbs R.A."/>
        </authorList>
    </citation>
    <scope>NUCLEOTIDE SEQUENCE</scope>
</reference>
<feature type="transmembrane region" description="Helical" evidence="7">
    <location>
        <begin position="257"/>
        <end position="275"/>
    </location>
</feature>
<organism evidence="8 9">
    <name type="scientific">Strongylocentrotus purpuratus</name>
    <name type="common">Purple sea urchin</name>
    <dbReference type="NCBI Taxonomy" id="7668"/>
    <lineage>
        <taxon>Eukaryota</taxon>
        <taxon>Metazoa</taxon>
        <taxon>Echinodermata</taxon>
        <taxon>Eleutherozoa</taxon>
        <taxon>Echinozoa</taxon>
        <taxon>Echinoidea</taxon>
        <taxon>Euechinoidea</taxon>
        <taxon>Echinacea</taxon>
        <taxon>Camarodonta</taxon>
        <taxon>Echinidea</taxon>
        <taxon>Strongylocentrotidae</taxon>
        <taxon>Strongylocentrotus</taxon>
    </lineage>
</organism>
<dbReference type="PANTHER" id="PTHR11819:SF196">
    <property type="entry name" value="SODIUM_GLUCOSE COTRANSPORTER 4"/>
    <property type="match status" value="1"/>
</dbReference>
<dbReference type="Gene3D" id="1.20.1730.10">
    <property type="entry name" value="Sodium/glucose cotransporter"/>
    <property type="match status" value="1"/>
</dbReference>
<dbReference type="OrthoDB" id="439003at2759"/>
<evidence type="ECO:0000313" key="9">
    <source>
        <dbReference type="Proteomes" id="UP000007110"/>
    </source>
</evidence>
<protein>
    <recommendedName>
        <fullName evidence="10">Sodium/glucose cotransporter 4</fullName>
    </recommendedName>
</protein>
<feature type="transmembrane region" description="Helical" evidence="7">
    <location>
        <begin position="295"/>
        <end position="313"/>
    </location>
</feature>
<evidence type="ECO:0008006" key="10">
    <source>
        <dbReference type="Google" id="ProtNLM"/>
    </source>
</evidence>
<evidence type="ECO:0000256" key="2">
    <source>
        <dbReference type="ARBA" id="ARBA00006434"/>
    </source>
</evidence>
<feature type="transmembrane region" description="Helical" evidence="7">
    <location>
        <begin position="509"/>
        <end position="530"/>
    </location>
</feature>
<dbReference type="AlphaFoldDB" id="A0A7M7NH58"/>
<feature type="transmembrane region" description="Helical" evidence="7">
    <location>
        <begin position="468"/>
        <end position="489"/>
    </location>
</feature>
<dbReference type="GeneID" id="574938"/>
<dbReference type="GO" id="GO:0005886">
    <property type="term" value="C:plasma membrane"/>
    <property type="evidence" value="ECO:0000318"/>
    <property type="project" value="GO_Central"/>
</dbReference>
<keyword evidence="5 7" id="KW-0472">Membrane</keyword>
<feature type="transmembrane region" description="Helical" evidence="7">
    <location>
        <begin position="405"/>
        <end position="430"/>
    </location>
</feature>
<keyword evidence="4 7" id="KW-1133">Transmembrane helix</keyword>
<evidence type="ECO:0000256" key="6">
    <source>
        <dbReference type="RuleBase" id="RU362091"/>
    </source>
</evidence>
<evidence type="ECO:0000256" key="1">
    <source>
        <dbReference type="ARBA" id="ARBA00004141"/>
    </source>
</evidence>
<dbReference type="FunFam" id="1.20.1730.10:FF:000027">
    <property type="entry name" value="Uncharacterized protein"/>
    <property type="match status" value="1"/>
</dbReference>
<keyword evidence="9" id="KW-1185">Reference proteome</keyword>
<feature type="transmembrane region" description="Helical" evidence="7">
    <location>
        <begin position="192"/>
        <end position="215"/>
    </location>
</feature>
<comment type="subcellular location">
    <subcellularLocation>
        <location evidence="1">Membrane</location>
        <topology evidence="1">Multi-pass membrane protein</topology>
    </subcellularLocation>
</comment>
<name>A0A7M7NH58_STRPU</name>
<evidence type="ECO:0000256" key="5">
    <source>
        <dbReference type="ARBA" id="ARBA00023136"/>
    </source>
</evidence>
<accession>A0A7M7NH58</accession>
<dbReference type="Pfam" id="PF00474">
    <property type="entry name" value="SSF"/>
    <property type="match status" value="1"/>
</dbReference>
<feature type="transmembrane region" description="Helical" evidence="7">
    <location>
        <begin position="54"/>
        <end position="77"/>
    </location>
</feature>
<keyword evidence="3 7" id="KW-0812">Transmembrane</keyword>
<feature type="transmembrane region" description="Helical" evidence="7">
    <location>
        <begin position="442"/>
        <end position="461"/>
    </location>
</feature>
<dbReference type="PROSITE" id="PS00456">
    <property type="entry name" value="NA_SOLUT_SYMP_1"/>
    <property type="match status" value="1"/>
</dbReference>
<dbReference type="KEGG" id="spu:574938"/>
<dbReference type="InParanoid" id="A0A7M7NH58"/>
<feature type="transmembrane region" description="Helical" evidence="7">
    <location>
        <begin position="364"/>
        <end position="393"/>
    </location>
</feature>
<comment type="similarity">
    <text evidence="2 6">Belongs to the sodium:solute symporter (SSF) (TC 2.A.21) family.</text>
</comment>
<evidence type="ECO:0000256" key="3">
    <source>
        <dbReference type="ARBA" id="ARBA00022692"/>
    </source>
</evidence>
<feature type="transmembrane region" description="Helical" evidence="7">
    <location>
        <begin position="89"/>
        <end position="109"/>
    </location>
</feature>
<dbReference type="InterPro" id="IPR038377">
    <property type="entry name" value="Na/Glc_symporter_sf"/>
</dbReference>
<dbReference type="OMA" id="MWQNIAA"/>
<dbReference type="InterPro" id="IPR001734">
    <property type="entry name" value="Na/solute_symporter"/>
</dbReference>
<evidence type="ECO:0000256" key="4">
    <source>
        <dbReference type="ARBA" id="ARBA00022989"/>
    </source>
</evidence>
<evidence type="ECO:0000256" key="7">
    <source>
        <dbReference type="SAM" id="Phobius"/>
    </source>
</evidence>
<dbReference type="NCBIfam" id="TIGR00813">
    <property type="entry name" value="sss"/>
    <property type="match status" value="1"/>
</dbReference>
<reference evidence="8" key="2">
    <citation type="submission" date="2021-01" db="UniProtKB">
        <authorList>
            <consortium name="EnsemblMetazoa"/>
        </authorList>
    </citation>
    <scope>IDENTIFICATION</scope>
</reference>
<dbReference type="EnsemblMetazoa" id="XM_030980456">
    <property type="protein sequence ID" value="XP_030836316"/>
    <property type="gene ID" value="LOC574938"/>
</dbReference>